<sequence>MEYRHNKAGNFFDFYAMIEVWKKKAFCDHSRAGRARPNAKISTIY</sequence>
<accession>W1EWT0</accession>
<protein>
    <submittedName>
        <fullName evidence="1">Uncharacterized protein</fullName>
    </submittedName>
</protein>
<comment type="caution">
    <text evidence="1">The sequence shown here is derived from an EMBL/GenBank/DDBJ whole genome shotgun (WGS) entry which is preliminary data.</text>
</comment>
<evidence type="ECO:0000313" key="1">
    <source>
        <dbReference type="EMBL" id="CDL25878.1"/>
    </source>
</evidence>
<reference evidence="1 2" key="1">
    <citation type="submission" date="2013-10" db="EMBL/GenBank/DDBJ databases">
        <title>Antibiotic resistance diversity of beta-lactamase producers in the General Hospital Vienna.</title>
        <authorList>
            <person name="Barisic I."/>
            <person name="Mitteregger D."/>
            <person name="Hirschl A.M."/>
            <person name="Noehammer C."/>
            <person name="Wiesinger-Mayr H."/>
        </authorList>
    </citation>
    <scope>NUCLEOTIDE SEQUENCE [LARGE SCALE GENOMIC DNA]</scope>
    <source>
        <strain evidence="1 2">ISC7</strain>
    </source>
</reference>
<dbReference type="EMBL" id="CBWN010000045">
    <property type="protein sequence ID" value="CDL25878.1"/>
    <property type="molecule type" value="Genomic_DNA"/>
</dbReference>
<dbReference type="AlphaFoldDB" id="W1EWT0"/>
<name>W1EWT0_ECOLX</name>
<dbReference type="Proteomes" id="UP000019199">
    <property type="component" value="Unassembled WGS sequence"/>
</dbReference>
<proteinExistence type="predicted"/>
<organism evidence="1 2">
    <name type="scientific">Escherichia coli ISC7</name>
    <dbReference type="NCBI Taxonomy" id="1432555"/>
    <lineage>
        <taxon>Bacteria</taxon>
        <taxon>Pseudomonadati</taxon>
        <taxon>Pseudomonadota</taxon>
        <taxon>Gammaproteobacteria</taxon>
        <taxon>Enterobacterales</taxon>
        <taxon>Enterobacteriaceae</taxon>
        <taxon>Escherichia</taxon>
    </lineage>
</organism>
<evidence type="ECO:0000313" key="2">
    <source>
        <dbReference type="Proteomes" id="UP000019199"/>
    </source>
</evidence>